<keyword evidence="4" id="KW-1003">Cell membrane</keyword>
<comment type="similarity">
    <text evidence="2">Belongs to the autoinducer-2 exporter (AI-2E) (TC 2.A.86) family.</text>
</comment>
<dbReference type="RefSeq" id="WP_035123159.1">
    <property type="nucleotide sequence ID" value="NZ_JRNE01000074.1"/>
</dbReference>
<feature type="transmembrane region" description="Helical" evidence="9">
    <location>
        <begin position="280"/>
        <end position="300"/>
    </location>
</feature>
<keyword evidence="6 9" id="KW-1133">Transmembrane helix</keyword>
<feature type="transmembrane region" description="Helical" evidence="9">
    <location>
        <begin position="81"/>
        <end position="103"/>
    </location>
</feature>
<evidence type="ECO:0000256" key="3">
    <source>
        <dbReference type="ARBA" id="ARBA00022448"/>
    </source>
</evidence>
<feature type="transmembrane region" description="Helical" evidence="9">
    <location>
        <begin position="333"/>
        <end position="356"/>
    </location>
</feature>
<comment type="subcellular location">
    <subcellularLocation>
        <location evidence="1">Cell membrane</location>
        <topology evidence="1">Multi-pass membrane protein</topology>
    </subcellularLocation>
</comment>
<dbReference type="PANTHER" id="PTHR21716:SF53">
    <property type="entry name" value="PERMEASE PERM-RELATED"/>
    <property type="match status" value="1"/>
</dbReference>
<protein>
    <submittedName>
        <fullName evidence="10">Permease</fullName>
    </submittedName>
</protein>
<feature type="transmembrane region" description="Helical" evidence="9">
    <location>
        <begin position="306"/>
        <end position="326"/>
    </location>
</feature>
<feature type="transmembrane region" description="Helical" evidence="9">
    <location>
        <begin position="109"/>
        <end position="131"/>
    </location>
</feature>
<dbReference type="GO" id="GO:0055085">
    <property type="term" value="P:transmembrane transport"/>
    <property type="evidence" value="ECO:0007669"/>
    <property type="project" value="TreeGrafter"/>
</dbReference>
<evidence type="ECO:0000256" key="8">
    <source>
        <dbReference type="SAM" id="MobiDB-lite"/>
    </source>
</evidence>
<keyword evidence="3" id="KW-0813">Transport</keyword>
<evidence type="ECO:0000256" key="6">
    <source>
        <dbReference type="ARBA" id="ARBA00022989"/>
    </source>
</evidence>
<reference evidence="10 11" key="1">
    <citation type="submission" date="2014-07" db="EMBL/GenBank/DDBJ databases">
        <authorList>
            <person name="McCorrison J."/>
            <person name="Sanka R."/>
            <person name="Torralba M."/>
            <person name="Gillis M."/>
            <person name="Haft D.H."/>
            <person name="Methe B."/>
            <person name="Sutton G."/>
            <person name="Nelson K.E."/>
        </authorList>
    </citation>
    <scope>NUCLEOTIDE SEQUENCE [LARGE SCALE GENOMIC DNA]</scope>
    <source>
        <strain evidence="10 11">DNF00450</strain>
    </source>
</reference>
<feature type="compositionally biased region" description="Low complexity" evidence="8">
    <location>
        <begin position="469"/>
        <end position="505"/>
    </location>
</feature>
<name>A0A095ZA28_9CORY</name>
<evidence type="ECO:0000313" key="11">
    <source>
        <dbReference type="Proteomes" id="UP000029548"/>
    </source>
</evidence>
<dbReference type="eggNOG" id="COG0628">
    <property type="taxonomic scope" value="Bacteria"/>
</dbReference>
<evidence type="ECO:0000256" key="5">
    <source>
        <dbReference type="ARBA" id="ARBA00022692"/>
    </source>
</evidence>
<feature type="transmembrane region" description="Helical" evidence="9">
    <location>
        <begin position="376"/>
        <end position="409"/>
    </location>
</feature>
<dbReference type="EMBL" id="JRNE01000074">
    <property type="protein sequence ID" value="KGF15587.1"/>
    <property type="molecule type" value="Genomic_DNA"/>
</dbReference>
<gene>
    <name evidence="10" type="ORF">HMPREF1650_10795</name>
</gene>
<evidence type="ECO:0000256" key="1">
    <source>
        <dbReference type="ARBA" id="ARBA00004651"/>
    </source>
</evidence>
<evidence type="ECO:0000256" key="9">
    <source>
        <dbReference type="SAM" id="Phobius"/>
    </source>
</evidence>
<dbReference type="InterPro" id="IPR002549">
    <property type="entry name" value="AI-2E-like"/>
</dbReference>
<evidence type="ECO:0000256" key="7">
    <source>
        <dbReference type="ARBA" id="ARBA00023136"/>
    </source>
</evidence>
<feature type="region of interest" description="Disordered" evidence="8">
    <location>
        <begin position="460"/>
        <end position="525"/>
    </location>
</feature>
<organism evidence="10 11">
    <name type="scientific">Corynebacterium freneyi DNF00450</name>
    <dbReference type="NCBI Taxonomy" id="1287475"/>
    <lineage>
        <taxon>Bacteria</taxon>
        <taxon>Bacillati</taxon>
        <taxon>Actinomycetota</taxon>
        <taxon>Actinomycetes</taxon>
        <taxon>Mycobacteriales</taxon>
        <taxon>Corynebacteriaceae</taxon>
        <taxon>Corynebacterium</taxon>
    </lineage>
</organism>
<feature type="transmembrane region" description="Helical" evidence="9">
    <location>
        <begin position="219"/>
        <end position="244"/>
    </location>
</feature>
<accession>A0A095ZA28</accession>
<dbReference type="Pfam" id="PF01594">
    <property type="entry name" value="AI-2E_transport"/>
    <property type="match status" value="1"/>
</dbReference>
<comment type="caution">
    <text evidence="10">The sequence shown here is derived from an EMBL/GenBank/DDBJ whole genome shotgun (WGS) entry which is preliminary data.</text>
</comment>
<sequence length="525" mass="55532">MSNDETRGDALSRDDRDMIDEFIGAEPLRADEALSVPENEVGHAAGSAANKDGEEDRDALLSESDEEFVDRADVIGEGARWFAGWCLRFLIVCAALFVAFTALGKVWAGLLPVLLALIVATVLGPPAAFLIRHKWPDALAAITSLLGAIGIVSGVIALIAPTVRSQLPTLKDQFTQGILELQNLVQGPPFNVKDEQLLDLLDEATSWLQERSGDIANTVFQGISVVGSATITLVVMLVLTFFFIKDGRHFLPWLRSIAGRRLGWHLTEVLTRSWNTLGGFIRTQAVVSMIDAVFIGLGLWLLDVPLALVIAVITFFAGFIPIVGAFTAGFIAVVVALVANGFTTAILALVLIIVVQQVEGNILSPMLQSKAMNLHAAIVLLSVTLGGTLFGITGAFLAVPVAAVLAVWLRYLGDLTDLRTGDKTAADIQFATEAGSISGLRTEAAGKAMRDHLMALRLGGGSKDDESGAAESPIAAPAANDATAAGAASSAATRPNESSSSSGEGPTTRAFNRISNAVTERFRRH</sequence>
<keyword evidence="7 9" id="KW-0472">Membrane</keyword>
<evidence type="ECO:0000256" key="2">
    <source>
        <dbReference type="ARBA" id="ARBA00009773"/>
    </source>
</evidence>
<feature type="compositionally biased region" description="Polar residues" evidence="8">
    <location>
        <begin position="509"/>
        <end position="518"/>
    </location>
</feature>
<dbReference type="PANTHER" id="PTHR21716">
    <property type="entry name" value="TRANSMEMBRANE PROTEIN"/>
    <property type="match status" value="1"/>
</dbReference>
<evidence type="ECO:0000313" key="10">
    <source>
        <dbReference type="EMBL" id="KGF15587.1"/>
    </source>
</evidence>
<dbReference type="GO" id="GO:0005886">
    <property type="term" value="C:plasma membrane"/>
    <property type="evidence" value="ECO:0007669"/>
    <property type="project" value="UniProtKB-SubCell"/>
</dbReference>
<proteinExistence type="inferred from homology"/>
<dbReference type="AlphaFoldDB" id="A0A095ZA28"/>
<keyword evidence="5 9" id="KW-0812">Transmembrane</keyword>
<evidence type="ECO:0000256" key="4">
    <source>
        <dbReference type="ARBA" id="ARBA00022475"/>
    </source>
</evidence>
<feature type="transmembrane region" description="Helical" evidence="9">
    <location>
        <begin position="138"/>
        <end position="160"/>
    </location>
</feature>
<dbReference type="Proteomes" id="UP000029548">
    <property type="component" value="Unassembled WGS sequence"/>
</dbReference>